<gene>
    <name evidence="1" type="ORF">MUN79_19850</name>
</gene>
<reference evidence="1" key="1">
    <citation type="submission" date="2022-04" db="EMBL/GenBank/DDBJ databases">
        <title>Hymenobacter sp. isolated from the air.</title>
        <authorList>
            <person name="Won M."/>
            <person name="Lee C.-M."/>
            <person name="Woen H.-Y."/>
            <person name="Kwon S.-W."/>
        </authorList>
    </citation>
    <scope>NUCLEOTIDE SEQUENCE</scope>
    <source>
        <strain evidence="1">5116S-3</strain>
    </source>
</reference>
<name>A0A8T9Q1Y0_9BACT</name>
<keyword evidence="1" id="KW-0645">Protease</keyword>
<protein>
    <submittedName>
        <fullName evidence="1">Carboxypeptidase-like regulatory domain-containing protein</fullName>
    </submittedName>
</protein>
<evidence type="ECO:0000313" key="2">
    <source>
        <dbReference type="Proteomes" id="UP000831796"/>
    </source>
</evidence>
<proteinExistence type="predicted"/>
<dbReference type="RefSeq" id="WP_244674325.1">
    <property type="nucleotide sequence ID" value="NZ_CP095046.1"/>
</dbReference>
<dbReference type="Gene3D" id="2.60.40.1120">
    <property type="entry name" value="Carboxypeptidase-like, regulatory domain"/>
    <property type="match status" value="1"/>
</dbReference>
<organism evidence="1 2">
    <name type="scientific">Hymenobacter cellulosilyticus</name>
    <dbReference type="NCBI Taxonomy" id="2932248"/>
    <lineage>
        <taxon>Bacteria</taxon>
        <taxon>Pseudomonadati</taxon>
        <taxon>Bacteroidota</taxon>
        <taxon>Cytophagia</taxon>
        <taxon>Cytophagales</taxon>
        <taxon>Hymenobacteraceae</taxon>
        <taxon>Hymenobacter</taxon>
    </lineage>
</organism>
<dbReference type="GO" id="GO:0004180">
    <property type="term" value="F:carboxypeptidase activity"/>
    <property type="evidence" value="ECO:0007669"/>
    <property type="project" value="UniProtKB-KW"/>
</dbReference>
<dbReference type="EMBL" id="CP095046">
    <property type="protein sequence ID" value="UOQ70912.1"/>
    <property type="molecule type" value="Genomic_DNA"/>
</dbReference>
<dbReference type="InterPro" id="IPR008969">
    <property type="entry name" value="CarboxyPept-like_regulatory"/>
</dbReference>
<keyword evidence="1" id="KW-0121">Carboxypeptidase</keyword>
<dbReference type="Pfam" id="PF13715">
    <property type="entry name" value="CarbopepD_reg_2"/>
    <property type="match status" value="1"/>
</dbReference>
<keyword evidence="1" id="KW-0378">Hydrolase</keyword>
<dbReference type="SUPFAM" id="SSF49464">
    <property type="entry name" value="Carboxypeptidase regulatory domain-like"/>
    <property type="match status" value="1"/>
</dbReference>
<sequence length="241" mass="25830">MHALPAGRYRLAVLLADSTSLRPADEVVIRPDGTTYFQLRHPDRQPGMALLRRINGLLPGYVVIDSSLITSAAELQKAQRSITITQYGRPQPGWRTISGQVTDRESGEGLPGVTVLVQGTDVGVSTNSDGTYTIQIPTQGNILVFSSIGYVQEQRYTDQSEINVGMNADTKQLSEVIVTGYGTQTRQNLTSSVTTITSNQLAGKVAGVQIRGAASRGSAGPGEPVNVVIRAWRPCQPEPSP</sequence>
<accession>A0A8T9Q1Y0</accession>
<evidence type="ECO:0000313" key="1">
    <source>
        <dbReference type="EMBL" id="UOQ70912.1"/>
    </source>
</evidence>
<dbReference type="KEGG" id="hcu:MUN79_19850"/>
<keyword evidence="2" id="KW-1185">Reference proteome</keyword>
<dbReference type="Proteomes" id="UP000831796">
    <property type="component" value="Chromosome"/>
</dbReference>
<dbReference type="AlphaFoldDB" id="A0A8T9Q1Y0"/>